<keyword evidence="1" id="KW-0479">Metal-binding</keyword>
<proteinExistence type="predicted"/>
<keyword evidence="1" id="KW-0862">Zinc</keyword>
<dbReference type="Proteomes" id="UP000612899">
    <property type="component" value="Unassembled WGS sequence"/>
</dbReference>
<gene>
    <name evidence="3" type="ORF">Rhe02_46820</name>
</gene>
<keyword evidence="4" id="KW-1185">Reference proteome</keyword>
<comment type="caution">
    <text evidence="3">The sequence shown here is derived from an EMBL/GenBank/DDBJ whole genome shotgun (WGS) entry which is preliminary data.</text>
</comment>
<dbReference type="AlphaFoldDB" id="A0A8J3Q9V6"/>
<accession>A0A8J3Q9V6</accession>
<feature type="domain" description="SWIM-type" evidence="2">
    <location>
        <begin position="117"/>
        <end position="151"/>
    </location>
</feature>
<dbReference type="PANTHER" id="PTHR38133:SF1">
    <property type="entry name" value="SLR1429 PROTEIN"/>
    <property type="match status" value="1"/>
</dbReference>
<dbReference type="InterPro" id="IPR007527">
    <property type="entry name" value="Znf_SWIM"/>
</dbReference>
<dbReference type="Pfam" id="PF04434">
    <property type="entry name" value="SWIM"/>
    <property type="match status" value="1"/>
</dbReference>
<dbReference type="PANTHER" id="PTHR38133">
    <property type="entry name" value="SLR1429 PROTEIN"/>
    <property type="match status" value="1"/>
</dbReference>
<evidence type="ECO:0000256" key="1">
    <source>
        <dbReference type="PROSITE-ProRule" id="PRU00325"/>
    </source>
</evidence>
<evidence type="ECO:0000313" key="3">
    <source>
        <dbReference type="EMBL" id="GIH06615.1"/>
    </source>
</evidence>
<sequence length="257" mass="28075">MEGGIKARSVRGTIGETWWSRRFIAVLESLGVGGRLGRGKNYARQGQVLSLEVAPGVVSAVVQGSRDEPYTLTIRFAPVPDWRPVEDAIAARALFSAQLLAGEMPAALEEVFDAAGVPLFPRRSRDLVMQCSCPDYAVPCKHIAATFYLLAEAFDADPFQILLWRGRGRDELLAHLGPATLFEEQVPGVFDEVRLPPLDEVIDRYWVAPVPLPTRPTTLDTATDLLLRQLPTPGAGLGGSALIERLRPLYAAFAVEE</sequence>
<organism evidence="3 4">
    <name type="scientific">Rhizocola hellebori</name>
    <dbReference type="NCBI Taxonomy" id="1392758"/>
    <lineage>
        <taxon>Bacteria</taxon>
        <taxon>Bacillati</taxon>
        <taxon>Actinomycetota</taxon>
        <taxon>Actinomycetes</taxon>
        <taxon>Micromonosporales</taxon>
        <taxon>Micromonosporaceae</taxon>
        <taxon>Rhizocola</taxon>
    </lineage>
</organism>
<dbReference type="EMBL" id="BONY01000028">
    <property type="protein sequence ID" value="GIH06615.1"/>
    <property type="molecule type" value="Genomic_DNA"/>
</dbReference>
<keyword evidence="1" id="KW-0863">Zinc-finger</keyword>
<dbReference type="GO" id="GO:0008270">
    <property type="term" value="F:zinc ion binding"/>
    <property type="evidence" value="ECO:0007669"/>
    <property type="project" value="UniProtKB-KW"/>
</dbReference>
<evidence type="ECO:0000313" key="4">
    <source>
        <dbReference type="Proteomes" id="UP000612899"/>
    </source>
</evidence>
<reference evidence="3" key="1">
    <citation type="submission" date="2021-01" db="EMBL/GenBank/DDBJ databases">
        <title>Whole genome shotgun sequence of Rhizocola hellebori NBRC 109834.</title>
        <authorList>
            <person name="Komaki H."/>
            <person name="Tamura T."/>
        </authorList>
    </citation>
    <scope>NUCLEOTIDE SEQUENCE</scope>
    <source>
        <strain evidence="3">NBRC 109834</strain>
    </source>
</reference>
<name>A0A8J3Q9V6_9ACTN</name>
<dbReference type="PROSITE" id="PS50966">
    <property type="entry name" value="ZF_SWIM"/>
    <property type="match status" value="1"/>
</dbReference>
<protein>
    <recommendedName>
        <fullName evidence="2">SWIM-type domain-containing protein</fullName>
    </recommendedName>
</protein>
<evidence type="ECO:0000259" key="2">
    <source>
        <dbReference type="PROSITE" id="PS50966"/>
    </source>
</evidence>